<keyword evidence="1" id="KW-0732">Signal</keyword>
<sequence>MKPLRTALAASALALVPVIGLASPAHAQVSVDFDIIGPATLQPNGTVRLVTNLRCTAGADASLFVSLQQVRRGVQSAGGGFQAADCTGGIQELVFVLSSSEGPDFSTGRAYAQGSASVCIQVGDGGFECEGDSDEELIRVRR</sequence>
<dbReference type="Proteomes" id="UP001595829">
    <property type="component" value="Unassembled WGS sequence"/>
</dbReference>
<comment type="caution">
    <text evidence="2">The sequence shown here is derived from an EMBL/GenBank/DDBJ whole genome shotgun (WGS) entry which is preliminary data.</text>
</comment>
<keyword evidence="3" id="KW-1185">Reference proteome</keyword>
<dbReference type="EMBL" id="JBHSJD010000027">
    <property type="protein sequence ID" value="MFC5027040.1"/>
    <property type="molecule type" value="Genomic_DNA"/>
</dbReference>
<accession>A0ABV9XS88</accession>
<dbReference type="RefSeq" id="WP_345691518.1">
    <property type="nucleotide sequence ID" value="NZ_BAABIT010000001.1"/>
</dbReference>
<gene>
    <name evidence="2" type="ORF">ACFPM3_33370</name>
</gene>
<evidence type="ECO:0000256" key="1">
    <source>
        <dbReference type="SAM" id="SignalP"/>
    </source>
</evidence>
<proteinExistence type="predicted"/>
<reference evidence="3" key="1">
    <citation type="journal article" date="2019" name="Int. J. Syst. Evol. Microbiol.">
        <title>The Global Catalogue of Microorganisms (GCM) 10K type strain sequencing project: providing services to taxonomists for standard genome sequencing and annotation.</title>
        <authorList>
            <consortium name="The Broad Institute Genomics Platform"/>
            <consortium name="The Broad Institute Genome Sequencing Center for Infectious Disease"/>
            <person name="Wu L."/>
            <person name="Ma J."/>
        </authorList>
    </citation>
    <scope>NUCLEOTIDE SEQUENCE [LARGE SCALE GENOMIC DNA]</scope>
    <source>
        <strain evidence="3">CGMCC 4.1648</strain>
    </source>
</reference>
<organism evidence="2 3">
    <name type="scientific">Streptomyces coeruleoprunus</name>
    <dbReference type="NCBI Taxonomy" id="285563"/>
    <lineage>
        <taxon>Bacteria</taxon>
        <taxon>Bacillati</taxon>
        <taxon>Actinomycetota</taxon>
        <taxon>Actinomycetes</taxon>
        <taxon>Kitasatosporales</taxon>
        <taxon>Streptomycetaceae</taxon>
        <taxon>Streptomyces</taxon>
    </lineage>
</organism>
<evidence type="ECO:0000313" key="3">
    <source>
        <dbReference type="Proteomes" id="UP001595829"/>
    </source>
</evidence>
<protein>
    <submittedName>
        <fullName evidence="2">Uncharacterized protein</fullName>
    </submittedName>
</protein>
<feature type="signal peptide" evidence="1">
    <location>
        <begin position="1"/>
        <end position="27"/>
    </location>
</feature>
<name>A0ABV9XS88_9ACTN</name>
<evidence type="ECO:0000313" key="2">
    <source>
        <dbReference type="EMBL" id="MFC5027040.1"/>
    </source>
</evidence>
<feature type="chain" id="PRO_5046006553" evidence="1">
    <location>
        <begin position="28"/>
        <end position="142"/>
    </location>
</feature>